<gene>
    <name evidence="12" type="primary">Il5ra</name>
</gene>
<feature type="compositionally biased region" description="Pro residues" evidence="8">
    <location>
        <begin position="130"/>
        <end position="156"/>
    </location>
</feature>
<accession>A0A1S3EPC1</accession>
<evidence type="ECO:0000256" key="9">
    <source>
        <dbReference type="SAM" id="Phobius"/>
    </source>
</evidence>
<dbReference type="GO" id="GO:0004896">
    <property type="term" value="F:cytokine receptor activity"/>
    <property type="evidence" value="ECO:0007669"/>
    <property type="project" value="InterPro"/>
</dbReference>
<organism evidence="11 12">
    <name type="scientific">Dipodomys ordii</name>
    <name type="common">Ord's kangaroo rat</name>
    <dbReference type="NCBI Taxonomy" id="10020"/>
    <lineage>
        <taxon>Eukaryota</taxon>
        <taxon>Metazoa</taxon>
        <taxon>Chordata</taxon>
        <taxon>Craniata</taxon>
        <taxon>Vertebrata</taxon>
        <taxon>Euteleostomi</taxon>
        <taxon>Mammalia</taxon>
        <taxon>Eutheria</taxon>
        <taxon>Euarchontoglires</taxon>
        <taxon>Glires</taxon>
        <taxon>Rodentia</taxon>
        <taxon>Castorimorpha</taxon>
        <taxon>Heteromyidae</taxon>
        <taxon>Dipodomyinae</taxon>
        <taxon>Dipodomys</taxon>
    </lineage>
</organism>
<comment type="subcellular location">
    <subcellularLocation>
        <location evidence="1">Membrane</location>
        <topology evidence="1">Single-pass type I membrane protein</topology>
    </subcellularLocation>
</comment>
<evidence type="ECO:0000313" key="12">
    <source>
        <dbReference type="RefSeq" id="XP_012865810.1"/>
    </source>
</evidence>
<evidence type="ECO:0000313" key="11">
    <source>
        <dbReference type="Proteomes" id="UP000081671"/>
    </source>
</evidence>
<evidence type="ECO:0000256" key="2">
    <source>
        <dbReference type="ARBA" id="ARBA00022692"/>
    </source>
</evidence>
<dbReference type="Pfam" id="PF09240">
    <property type="entry name" value="IL6Ra-bind"/>
    <property type="match status" value="1"/>
</dbReference>
<dbReference type="FunFam" id="2.60.40.10:FF:000818">
    <property type="entry name" value="Interleukin 5 receptor subunit alpha"/>
    <property type="match status" value="1"/>
</dbReference>
<evidence type="ECO:0000256" key="5">
    <source>
        <dbReference type="ARBA" id="ARBA00023136"/>
    </source>
</evidence>
<dbReference type="FunFam" id="2.60.40.10:FF:000741">
    <property type="entry name" value="Interleukin 5 receptor subunit alpha"/>
    <property type="match status" value="1"/>
</dbReference>
<keyword evidence="11" id="KW-1185">Reference proteome</keyword>
<evidence type="ECO:0000256" key="7">
    <source>
        <dbReference type="ARBA" id="ARBA00023180"/>
    </source>
</evidence>
<keyword evidence="5 9" id="KW-0472">Membrane</keyword>
<dbReference type="AlphaFoldDB" id="A0A1S3EPC1"/>
<dbReference type="PANTHER" id="PTHR23037">
    <property type="entry name" value="CYTOKINE RECEPTOR"/>
    <property type="match status" value="1"/>
</dbReference>
<feature type="domain" description="Type I cytokine receptor cytokine-binding" evidence="10">
    <location>
        <begin position="433"/>
        <end position="517"/>
    </location>
</feature>
<dbReference type="OrthoDB" id="9890439at2759"/>
<proteinExistence type="predicted"/>
<dbReference type="FunCoup" id="A0A1S3EPC1">
    <property type="interactions" value="388"/>
</dbReference>
<keyword evidence="2 9" id="KW-0812">Transmembrane</keyword>
<dbReference type="GeneID" id="105981263"/>
<evidence type="ECO:0000256" key="8">
    <source>
        <dbReference type="SAM" id="MobiDB-lite"/>
    </source>
</evidence>
<keyword evidence="3" id="KW-0732">Signal</keyword>
<reference evidence="12" key="1">
    <citation type="submission" date="2025-08" db="UniProtKB">
        <authorList>
            <consortium name="RefSeq"/>
        </authorList>
    </citation>
    <scope>IDENTIFICATION</scope>
    <source>
        <tissue evidence="12">Kidney</tissue>
    </source>
</reference>
<keyword evidence="6 12" id="KW-0675">Receptor</keyword>
<dbReference type="KEGG" id="dord:105981263"/>
<keyword evidence="4 9" id="KW-1133">Transmembrane helix</keyword>
<dbReference type="InterPro" id="IPR003532">
    <property type="entry name" value="Short_hematopoietin_rcpt_2_CS"/>
</dbReference>
<dbReference type="InterPro" id="IPR013783">
    <property type="entry name" value="Ig-like_fold"/>
</dbReference>
<dbReference type="PANTHER" id="PTHR23037:SF46">
    <property type="entry name" value="INTERLEUKIN 5 RECEPTOR SUBUNIT ALPHA"/>
    <property type="match status" value="1"/>
</dbReference>
<sequence>MNDTQCYSPTARNSPPRPEAGPPPQQGKKAKQEPQAPETRGTSTWFPSGGREGGGAGLQDTNWIPRPSSHPGFPTPPTETWPRTGALRTPRSQCGAGAGQREAPSGHVDPGADSAPLPTPTRSETRPGPEPRGQPARCPGPQPRGQPARCPGPEPWGQPARCPGPCTVPRTLALPGPEPRGQPARCPGPCTVPRTLALGSAHTVPRTRAPGSARTVPRTPHGAPDPSPGVSLHGAPDPSPGAMIHYQRAKSNVALLQAYALHACSRSEMPIAHLGQTIMVPALLILLGAAVILQVDLVPDRKLLLLPPVNFTIKFMGLSQVLLRWHPNPDQEPWNVNLEYYVKIHSPQEDDYETRKTESRCVIPLHRGFSASVQTIAWYRGSLLASTWVSAELQAPPGAPGTSAINLTCITTTTTTTTAIVVGNYTGLRSYRVSLRCAWLAGEEAPDDVQYFLYYRYGSVTEQCQAYSKDARSRNTACWFPETFIHSRGREWLAVHVNGSSKQTTIQPLDQLFALHAIDQVNPPMNLTAEIQGTHLFIHWEKPVSAFPVQCFDYEVKICNAKNGYFQMEKVTTNEFISTTHGISKYSIQVRATVSSVCREPGLWSEWSQPVHAGNDEQEPWAGWFFIALTATVCILLFISFLICRVYNLWTKLFPPIPAPKSNIKDFFVITHYEKTGSSGTELEVVSYVEECGMEVLEHSVF</sequence>
<dbReference type="STRING" id="10020.ENSDORP00000013190"/>
<dbReference type="Proteomes" id="UP000081671">
    <property type="component" value="Unplaced"/>
</dbReference>
<evidence type="ECO:0000259" key="10">
    <source>
        <dbReference type="Pfam" id="PF09240"/>
    </source>
</evidence>
<keyword evidence="7" id="KW-0325">Glycoprotein</keyword>
<evidence type="ECO:0000256" key="6">
    <source>
        <dbReference type="ARBA" id="ARBA00023170"/>
    </source>
</evidence>
<dbReference type="Gene3D" id="2.60.40.10">
    <property type="entry name" value="Immunoglobulins"/>
    <property type="match status" value="3"/>
</dbReference>
<evidence type="ECO:0000256" key="4">
    <source>
        <dbReference type="ARBA" id="ARBA00022989"/>
    </source>
</evidence>
<dbReference type="CTD" id="3568"/>
<protein>
    <submittedName>
        <fullName evidence="12">Interleukin-5 receptor subunit alpha</fullName>
    </submittedName>
</protein>
<feature type="compositionally biased region" description="Pro residues" evidence="8">
    <location>
        <begin position="15"/>
        <end position="25"/>
    </location>
</feature>
<name>A0A1S3EPC1_DIPOR</name>
<dbReference type="InterPro" id="IPR036116">
    <property type="entry name" value="FN3_sf"/>
</dbReference>
<dbReference type="InterPro" id="IPR015321">
    <property type="entry name" value="TypeI_recpt_CBD"/>
</dbReference>
<feature type="transmembrane region" description="Helical" evidence="9">
    <location>
        <begin position="621"/>
        <end position="644"/>
    </location>
</feature>
<dbReference type="SUPFAM" id="SSF49265">
    <property type="entry name" value="Fibronectin type III"/>
    <property type="match status" value="2"/>
</dbReference>
<feature type="region of interest" description="Disordered" evidence="8">
    <location>
        <begin position="1"/>
        <end position="161"/>
    </location>
</feature>
<feature type="region of interest" description="Disordered" evidence="8">
    <location>
        <begin position="199"/>
        <end position="237"/>
    </location>
</feature>
<dbReference type="RefSeq" id="XP_012865810.1">
    <property type="nucleotide sequence ID" value="XM_013010356.1"/>
</dbReference>
<feature type="compositionally biased region" description="Polar residues" evidence="8">
    <location>
        <begin position="1"/>
        <end position="13"/>
    </location>
</feature>
<evidence type="ECO:0000256" key="1">
    <source>
        <dbReference type="ARBA" id="ARBA00004479"/>
    </source>
</evidence>
<dbReference type="GO" id="GO:0009897">
    <property type="term" value="C:external side of plasma membrane"/>
    <property type="evidence" value="ECO:0007669"/>
    <property type="project" value="TreeGrafter"/>
</dbReference>
<evidence type="ECO:0000256" key="3">
    <source>
        <dbReference type="ARBA" id="ARBA00022729"/>
    </source>
</evidence>
<dbReference type="PROSITE" id="PS01356">
    <property type="entry name" value="HEMATOPO_REC_S_F2"/>
    <property type="match status" value="1"/>
</dbReference>
<dbReference type="InParanoid" id="A0A1S3EPC1"/>